<dbReference type="PANTHER" id="PTHR33446:SF2">
    <property type="entry name" value="PROTEIN TONB"/>
    <property type="match status" value="1"/>
</dbReference>
<comment type="similarity">
    <text evidence="2">Belongs to the TonB family.</text>
</comment>
<name>A0ABU9IVP3_9GAMM</name>
<evidence type="ECO:0000259" key="11">
    <source>
        <dbReference type="PROSITE" id="PS52015"/>
    </source>
</evidence>
<sequence length="232" mass="25547">MHLAAATALLVDFSGRPPVPVAPPMAAMTVELAPMPSAMEQKQTEMPLGPQQVEKKVQPKPKPQQRLFDPPLEARHKPPKDALAAKPDQEEQIQLDAADRTTDTPTSVAMEQDALKALIEGAPSDQASSAEQTWENALLTHLERYKRYPGAAQARRQEDVVYLRFTMDRSGKVLNWNIERSNGYTLLDGEVNALIQRASPLPVPPKGVGGNTVEMVVPVEFFLRRRVARAGT</sequence>
<keyword evidence="3" id="KW-0813">Transport</keyword>
<evidence type="ECO:0000256" key="10">
    <source>
        <dbReference type="SAM" id="MobiDB-lite"/>
    </source>
</evidence>
<dbReference type="PANTHER" id="PTHR33446">
    <property type="entry name" value="PROTEIN TONB-RELATED"/>
    <property type="match status" value="1"/>
</dbReference>
<dbReference type="PROSITE" id="PS52015">
    <property type="entry name" value="TONB_CTD"/>
    <property type="match status" value="1"/>
</dbReference>
<keyword evidence="9" id="KW-0472">Membrane</keyword>
<dbReference type="SUPFAM" id="SSF74653">
    <property type="entry name" value="TolA/TonB C-terminal domain"/>
    <property type="match status" value="1"/>
</dbReference>
<keyword evidence="6" id="KW-0812">Transmembrane</keyword>
<accession>A0ABU9IVP3</accession>
<evidence type="ECO:0000313" key="13">
    <source>
        <dbReference type="Proteomes" id="UP001459204"/>
    </source>
</evidence>
<keyword evidence="5" id="KW-0997">Cell inner membrane</keyword>
<comment type="subcellular location">
    <subcellularLocation>
        <location evidence="1">Cell inner membrane</location>
        <topology evidence="1">Single-pass membrane protein</topology>
        <orientation evidence="1">Periplasmic side</orientation>
    </subcellularLocation>
</comment>
<dbReference type="Proteomes" id="UP001459204">
    <property type="component" value="Unassembled WGS sequence"/>
</dbReference>
<evidence type="ECO:0000256" key="2">
    <source>
        <dbReference type="ARBA" id="ARBA00006555"/>
    </source>
</evidence>
<feature type="domain" description="TonB C-terminal" evidence="11">
    <location>
        <begin position="133"/>
        <end position="230"/>
    </location>
</feature>
<dbReference type="EMBL" id="JBBWWT010000001">
    <property type="protein sequence ID" value="MEL1263039.1"/>
    <property type="molecule type" value="Genomic_DNA"/>
</dbReference>
<evidence type="ECO:0000256" key="4">
    <source>
        <dbReference type="ARBA" id="ARBA00022475"/>
    </source>
</evidence>
<protein>
    <submittedName>
        <fullName evidence="12">Energy transducer TonB</fullName>
    </submittedName>
</protein>
<comment type="caution">
    <text evidence="12">The sequence shown here is derived from an EMBL/GenBank/DDBJ whole genome shotgun (WGS) entry which is preliminary data.</text>
</comment>
<evidence type="ECO:0000256" key="7">
    <source>
        <dbReference type="ARBA" id="ARBA00022927"/>
    </source>
</evidence>
<evidence type="ECO:0000313" key="12">
    <source>
        <dbReference type="EMBL" id="MEL1263039.1"/>
    </source>
</evidence>
<organism evidence="12 13">
    <name type="scientific">Pseudoxanthomonas putridarboris</name>
    <dbReference type="NCBI Taxonomy" id="752605"/>
    <lineage>
        <taxon>Bacteria</taxon>
        <taxon>Pseudomonadati</taxon>
        <taxon>Pseudomonadota</taxon>
        <taxon>Gammaproteobacteria</taxon>
        <taxon>Lysobacterales</taxon>
        <taxon>Lysobacteraceae</taxon>
        <taxon>Pseudoxanthomonas</taxon>
    </lineage>
</organism>
<keyword evidence="13" id="KW-1185">Reference proteome</keyword>
<dbReference type="InterPro" id="IPR006260">
    <property type="entry name" value="TonB/TolA_C"/>
</dbReference>
<keyword evidence="7" id="KW-0653">Protein transport</keyword>
<evidence type="ECO:0000256" key="6">
    <source>
        <dbReference type="ARBA" id="ARBA00022692"/>
    </source>
</evidence>
<keyword evidence="8" id="KW-1133">Transmembrane helix</keyword>
<feature type="region of interest" description="Disordered" evidence="10">
    <location>
        <begin position="36"/>
        <end position="92"/>
    </location>
</feature>
<evidence type="ECO:0000256" key="9">
    <source>
        <dbReference type="ARBA" id="ARBA00023136"/>
    </source>
</evidence>
<dbReference type="Pfam" id="PF03544">
    <property type="entry name" value="TonB_C"/>
    <property type="match status" value="1"/>
</dbReference>
<dbReference type="InterPro" id="IPR051045">
    <property type="entry name" value="TonB-dependent_transducer"/>
</dbReference>
<evidence type="ECO:0000256" key="5">
    <source>
        <dbReference type="ARBA" id="ARBA00022519"/>
    </source>
</evidence>
<evidence type="ECO:0000256" key="3">
    <source>
        <dbReference type="ARBA" id="ARBA00022448"/>
    </source>
</evidence>
<evidence type="ECO:0000256" key="1">
    <source>
        <dbReference type="ARBA" id="ARBA00004383"/>
    </source>
</evidence>
<dbReference type="Gene3D" id="3.30.1150.10">
    <property type="match status" value="1"/>
</dbReference>
<keyword evidence="4" id="KW-1003">Cell membrane</keyword>
<reference evidence="12 13" key="1">
    <citation type="submission" date="2024-04" db="EMBL/GenBank/DDBJ databases">
        <title>Draft genome sequence of Pseudoxanthomonas putridarboris WD12.</title>
        <authorList>
            <person name="Oh J."/>
        </authorList>
    </citation>
    <scope>NUCLEOTIDE SEQUENCE [LARGE SCALE GENOMIC DNA]</scope>
    <source>
        <strain evidence="12 13">WD12</strain>
    </source>
</reference>
<dbReference type="RefSeq" id="WP_341724237.1">
    <property type="nucleotide sequence ID" value="NZ_JBBWWT010000001.1"/>
</dbReference>
<dbReference type="InterPro" id="IPR037682">
    <property type="entry name" value="TonB_C"/>
</dbReference>
<gene>
    <name evidence="12" type="ORF">AAD027_01445</name>
</gene>
<dbReference type="NCBIfam" id="TIGR01352">
    <property type="entry name" value="tonB_Cterm"/>
    <property type="match status" value="1"/>
</dbReference>
<evidence type="ECO:0000256" key="8">
    <source>
        <dbReference type="ARBA" id="ARBA00022989"/>
    </source>
</evidence>
<proteinExistence type="inferred from homology"/>